<dbReference type="AlphaFoldDB" id="A0AAD4DAC8"/>
<dbReference type="InterPro" id="IPR032675">
    <property type="entry name" value="LRR_dom_sf"/>
</dbReference>
<evidence type="ECO:0000313" key="1">
    <source>
        <dbReference type="EMBL" id="KAG0273084.1"/>
    </source>
</evidence>
<protein>
    <recommendedName>
        <fullName evidence="3">F-box domain-containing protein</fullName>
    </recommendedName>
</protein>
<proteinExistence type="predicted"/>
<sequence>MRLVSEDVEKNPLNLPELRTRIGLFLDPKDCLSCMRVSRDWFGDFVKPVWHTIDYAKDQRFNNIGPMVLDKYGSLIKRALNISTFEHIFSLQHPKVDSINALNIVLMDDWLFQELVADLIRRCKGRITDLTMLCPLSQIDTVVEQRRRARIFIHISMLMTTPMPSSASNLSHGHCLENLELSRVCITREGFSALLQFSPVLRKIKLFKVVILRHNPAFKVFRDSSVTYLDAPMGDTLMPDPESPNSPSLLAHFPLLQKWFITCLHRPTAWTNEAVRSEISTQCPLLTNIRFGRHGTETLDDLLLNCTQNLKSCSFSAYKLNMSTAFACISHLQTLTSITLEGTLRQHDSPEMQWVYFIPKLCLHLKVLSMEGLILDAKTVEDQPWTCLGLQELRVRFKGLESNGDIAWSVTQVCDLRRAVDFTLVRLQDKDTVLSRVTLHLVQFKQLSTFWAGTKEYYLPLSPSF</sequence>
<evidence type="ECO:0000313" key="2">
    <source>
        <dbReference type="Proteomes" id="UP001194580"/>
    </source>
</evidence>
<dbReference type="InterPro" id="IPR036047">
    <property type="entry name" value="F-box-like_dom_sf"/>
</dbReference>
<gene>
    <name evidence="1" type="ORF">BGZ95_011114</name>
</gene>
<reference evidence="1" key="1">
    <citation type="journal article" date="2020" name="Fungal Divers.">
        <title>Resolving the Mortierellaceae phylogeny through synthesis of multi-gene phylogenetics and phylogenomics.</title>
        <authorList>
            <person name="Vandepol N."/>
            <person name="Liber J."/>
            <person name="Desiro A."/>
            <person name="Na H."/>
            <person name="Kennedy M."/>
            <person name="Barry K."/>
            <person name="Grigoriev I.V."/>
            <person name="Miller A.N."/>
            <person name="O'Donnell K."/>
            <person name="Stajich J.E."/>
            <person name="Bonito G."/>
        </authorList>
    </citation>
    <scope>NUCLEOTIDE SEQUENCE</scope>
    <source>
        <strain evidence="1">NRRL 28262</strain>
    </source>
</reference>
<dbReference type="SUPFAM" id="SSF52047">
    <property type="entry name" value="RNI-like"/>
    <property type="match status" value="1"/>
</dbReference>
<dbReference type="SUPFAM" id="SSF81383">
    <property type="entry name" value="F-box domain"/>
    <property type="match status" value="1"/>
</dbReference>
<dbReference type="Gene3D" id="3.80.10.10">
    <property type="entry name" value="Ribonuclease Inhibitor"/>
    <property type="match status" value="1"/>
</dbReference>
<comment type="caution">
    <text evidence="1">The sequence shown here is derived from an EMBL/GenBank/DDBJ whole genome shotgun (WGS) entry which is preliminary data.</text>
</comment>
<keyword evidence="2" id="KW-1185">Reference proteome</keyword>
<dbReference type="Proteomes" id="UP001194580">
    <property type="component" value="Unassembled WGS sequence"/>
</dbReference>
<accession>A0AAD4DAC8</accession>
<dbReference type="EMBL" id="JAAAIL010000803">
    <property type="protein sequence ID" value="KAG0273084.1"/>
    <property type="molecule type" value="Genomic_DNA"/>
</dbReference>
<organism evidence="1 2">
    <name type="scientific">Linnemannia exigua</name>
    <dbReference type="NCBI Taxonomy" id="604196"/>
    <lineage>
        <taxon>Eukaryota</taxon>
        <taxon>Fungi</taxon>
        <taxon>Fungi incertae sedis</taxon>
        <taxon>Mucoromycota</taxon>
        <taxon>Mortierellomycotina</taxon>
        <taxon>Mortierellomycetes</taxon>
        <taxon>Mortierellales</taxon>
        <taxon>Mortierellaceae</taxon>
        <taxon>Linnemannia</taxon>
    </lineage>
</organism>
<name>A0AAD4DAC8_9FUNG</name>
<evidence type="ECO:0008006" key="3">
    <source>
        <dbReference type="Google" id="ProtNLM"/>
    </source>
</evidence>